<dbReference type="InterPro" id="IPR015500">
    <property type="entry name" value="Peptidase_S8_subtilisin-rel"/>
</dbReference>
<accession>A0A284VMF2</accession>
<comment type="similarity">
    <text evidence="1 5">Belongs to the peptidase S8 family.</text>
</comment>
<dbReference type="InterPro" id="IPR050131">
    <property type="entry name" value="Peptidase_S8_subtilisin-like"/>
</dbReference>
<feature type="active site" description="Charge relay system" evidence="5">
    <location>
        <position position="137"/>
    </location>
</feature>
<dbReference type="OrthoDB" id="359412at2157"/>
<dbReference type="Gene3D" id="3.40.50.200">
    <property type="entry name" value="Peptidase S8/S53 domain"/>
    <property type="match status" value="1"/>
</dbReference>
<dbReference type="InterPro" id="IPR023828">
    <property type="entry name" value="Peptidase_S8_Ser-AS"/>
</dbReference>
<keyword evidence="4 5" id="KW-0720">Serine protease</keyword>
<dbReference type="PROSITE" id="PS51892">
    <property type="entry name" value="SUBTILASE"/>
    <property type="match status" value="1"/>
</dbReference>
<evidence type="ECO:0000313" key="7">
    <source>
        <dbReference type="EMBL" id="SNQ60461.1"/>
    </source>
</evidence>
<evidence type="ECO:0000313" key="8">
    <source>
        <dbReference type="Proteomes" id="UP000218615"/>
    </source>
</evidence>
<feature type="active site" description="Charge relay system" evidence="5">
    <location>
        <position position="347"/>
    </location>
</feature>
<dbReference type="EMBL" id="FZMP01000093">
    <property type="protein sequence ID" value="SNQ60461.1"/>
    <property type="molecule type" value="Genomic_DNA"/>
</dbReference>
<feature type="domain" description="Peptidase S8/S53" evidence="6">
    <location>
        <begin position="128"/>
        <end position="395"/>
    </location>
</feature>
<evidence type="ECO:0000256" key="2">
    <source>
        <dbReference type="ARBA" id="ARBA00022670"/>
    </source>
</evidence>
<keyword evidence="8" id="KW-1185">Reference proteome</keyword>
<dbReference type="PANTHER" id="PTHR43806:SF11">
    <property type="entry name" value="CEREVISIN-RELATED"/>
    <property type="match status" value="1"/>
</dbReference>
<dbReference type="GO" id="GO:0004252">
    <property type="term" value="F:serine-type endopeptidase activity"/>
    <property type="evidence" value="ECO:0007669"/>
    <property type="project" value="UniProtKB-UniRule"/>
</dbReference>
<name>A0A284VMF2_9EURY</name>
<protein>
    <submittedName>
        <fullName evidence="7">Subtilisin-like serine protease</fullName>
    </submittedName>
</protein>
<dbReference type="PROSITE" id="PS00138">
    <property type="entry name" value="SUBTILASE_SER"/>
    <property type="match status" value="1"/>
</dbReference>
<sequence>MVKKKVIVEIRAPKVPESRLMAVANEITSQFDIEGFKLDKDYKPVPGNPPDHLAASFEASNETVMLVRGEIEEGKEKELESRPNVIKVWTDARIAPTYDCDTDVSKGDLNRVARYLGANKIWAKGIRGKGIVIGICDDGVNALSRDIVIDGWSPEKCSKWGTEGGHGNMTATDVIGMCPEAKIYDIGVLKNPPGTTPDVEGAISNAIAGFQWAIEHHKRDGTPQILSNSWNSYQEEWAPDYARDPNHPFTRKALEAIREGIIVCFSAGNCGEFCQEKDFRCGSDTGSGRSIWGANGHPEVITVGAVNIKGELAGYSSQGPAALSSEKPDLCGITHFKGYNDPDTGTSAATPIVAGVIGLLKCARPDLTHAQVKAVLRKTAKDIGETGFDHNSGYGIVQAYAAYKLLIKKTKPKKPE</sequence>
<organism evidence="7 8">
    <name type="scientific">Candidatus Methanoperedens nitratireducens</name>
    <dbReference type="NCBI Taxonomy" id="1392998"/>
    <lineage>
        <taxon>Archaea</taxon>
        <taxon>Methanobacteriati</taxon>
        <taxon>Methanobacteriota</taxon>
        <taxon>Stenosarchaea group</taxon>
        <taxon>Methanomicrobia</taxon>
        <taxon>Methanosarcinales</taxon>
        <taxon>ANME-2 cluster</taxon>
        <taxon>Candidatus Methanoperedentaceae</taxon>
        <taxon>Candidatus Methanoperedens</taxon>
    </lineage>
</organism>
<reference evidence="8" key="1">
    <citation type="submission" date="2017-06" db="EMBL/GenBank/DDBJ databases">
        <authorList>
            <person name="Cremers G."/>
        </authorList>
    </citation>
    <scope>NUCLEOTIDE SEQUENCE [LARGE SCALE GENOMIC DNA]</scope>
</reference>
<dbReference type="Pfam" id="PF00082">
    <property type="entry name" value="Peptidase_S8"/>
    <property type="match status" value="1"/>
</dbReference>
<evidence type="ECO:0000256" key="5">
    <source>
        <dbReference type="PROSITE-ProRule" id="PRU01240"/>
    </source>
</evidence>
<evidence type="ECO:0000256" key="4">
    <source>
        <dbReference type="ARBA" id="ARBA00022825"/>
    </source>
</evidence>
<proteinExistence type="inferred from homology"/>
<dbReference type="AlphaFoldDB" id="A0A284VMF2"/>
<keyword evidence="3 5" id="KW-0378">Hydrolase</keyword>
<gene>
    <name evidence="7" type="ORF">MNV_1820002</name>
</gene>
<dbReference type="InterPro" id="IPR036852">
    <property type="entry name" value="Peptidase_S8/S53_dom_sf"/>
</dbReference>
<dbReference type="PRINTS" id="PR00723">
    <property type="entry name" value="SUBTILISIN"/>
</dbReference>
<evidence type="ECO:0000256" key="3">
    <source>
        <dbReference type="ARBA" id="ARBA00022801"/>
    </source>
</evidence>
<keyword evidence="2 5" id="KW-0645">Protease</keyword>
<evidence type="ECO:0000256" key="1">
    <source>
        <dbReference type="ARBA" id="ARBA00011073"/>
    </source>
</evidence>
<dbReference type="PANTHER" id="PTHR43806">
    <property type="entry name" value="PEPTIDASE S8"/>
    <property type="match status" value="1"/>
</dbReference>
<dbReference type="RefSeq" id="WP_179293854.1">
    <property type="nucleotide sequence ID" value="NZ_FZMP01000093.1"/>
</dbReference>
<dbReference type="SUPFAM" id="SSF52743">
    <property type="entry name" value="Subtilisin-like"/>
    <property type="match status" value="1"/>
</dbReference>
<feature type="active site" description="Charge relay system" evidence="5">
    <location>
        <position position="166"/>
    </location>
</feature>
<evidence type="ECO:0000259" key="6">
    <source>
        <dbReference type="Pfam" id="PF00082"/>
    </source>
</evidence>
<dbReference type="GO" id="GO:0006508">
    <property type="term" value="P:proteolysis"/>
    <property type="evidence" value="ECO:0007669"/>
    <property type="project" value="UniProtKB-KW"/>
</dbReference>
<dbReference type="InterPro" id="IPR000209">
    <property type="entry name" value="Peptidase_S8/S53_dom"/>
</dbReference>
<dbReference type="Proteomes" id="UP000218615">
    <property type="component" value="Unassembled WGS sequence"/>
</dbReference>